<proteinExistence type="predicted"/>
<dbReference type="PANTHER" id="PTHR43048:SF3">
    <property type="entry name" value="METHYLMALONYL-COA EPIMERASE, MITOCHONDRIAL"/>
    <property type="match status" value="1"/>
</dbReference>
<dbReference type="CDD" id="cd06587">
    <property type="entry name" value="VOC"/>
    <property type="match status" value="2"/>
</dbReference>
<name>A0A917H368_9BACT</name>
<dbReference type="SUPFAM" id="SSF54593">
    <property type="entry name" value="Glyoxalase/Bleomycin resistance protein/Dihydroxybiphenyl dioxygenase"/>
    <property type="match status" value="2"/>
</dbReference>
<dbReference type="Proteomes" id="UP000647241">
    <property type="component" value="Unassembled WGS sequence"/>
</dbReference>
<reference evidence="4" key="1">
    <citation type="journal article" date="2014" name="Int. J. Syst. Evol. Microbiol.">
        <title>Complete genome sequence of Corynebacterium casei LMG S-19264T (=DSM 44701T), isolated from a smear-ripened cheese.</title>
        <authorList>
            <consortium name="US DOE Joint Genome Institute (JGI-PGF)"/>
            <person name="Walter F."/>
            <person name="Albersmeier A."/>
            <person name="Kalinowski J."/>
            <person name="Ruckert C."/>
        </authorList>
    </citation>
    <scope>NUCLEOTIDE SEQUENCE</scope>
    <source>
        <strain evidence="4">CGMCC 1.12997</strain>
    </source>
</reference>
<dbReference type="RefSeq" id="WP_188552479.1">
    <property type="nucleotide sequence ID" value="NZ_BMGT01000001.1"/>
</dbReference>
<protein>
    <recommendedName>
        <fullName evidence="3">VOC domain-containing protein</fullName>
    </recommendedName>
</protein>
<sequence length="292" mass="32241">MKKAAALLCFLASFAYAQKRPAITGIAFVRIYTADPAASTAFYKDKLGFDRSEKDGLARYAVSDSQWLEVTALPTPAPQSRIAAIAFTTRNATGLAQYLKAHNVAIDQPLRNGSFGVHDPEGHLVIFVQQRPASSKTISPRATSHRIIHTGFWVHDRAREDQFWHDILGFRPLWFGGQHDGEINYVSSQVPEGTDWIEYMLNRGESPNAHSLGSMNHFSLGVAHMSDAVAALARNGCTGPECRKTQMGRDGKIQLNLFDPDLTRVEFMEFKPSGTTCCSPFTGPPPSETENR</sequence>
<dbReference type="GO" id="GO:0004493">
    <property type="term" value="F:methylmalonyl-CoA epimerase activity"/>
    <property type="evidence" value="ECO:0007669"/>
    <property type="project" value="TreeGrafter"/>
</dbReference>
<dbReference type="PANTHER" id="PTHR43048">
    <property type="entry name" value="METHYLMALONYL-COA EPIMERASE"/>
    <property type="match status" value="1"/>
</dbReference>
<keyword evidence="2" id="KW-0732">Signal</keyword>
<feature type="domain" description="VOC" evidence="3">
    <location>
        <begin position="146"/>
        <end position="270"/>
    </location>
</feature>
<dbReference type="Pfam" id="PF00903">
    <property type="entry name" value="Glyoxalase"/>
    <property type="match status" value="2"/>
</dbReference>
<dbReference type="GO" id="GO:0046872">
    <property type="term" value="F:metal ion binding"/>
    <property type="evidence" value="ECO:0007669"/>
    <property type="project" value="UniProtKB-KW"/>
</dbReference>
<dbReference type="EMBL" id="BMGT01000001">
    <property type="protein sequence ID" value="GGG65548.1"/>
    <property type="molecule type" value="Genomic_DNA"/>
</dbReference>
<dbReference type="AlphaFoldDB" id="A0A917H368"/>
<accession>A0A917H368</accession>
<feature type="chain" id="PRO_5037725727" description="VOC domain-containing protein" evidence="2">
    <location>
        <begin position="18"/>
        <end position="292"/>
    </location>
</feature>
<keyword evidence="5" id="KW-1185">Reference proteome</keyword>
<evidence type="ECO:0000256" key="1">
    <source>
        <dbReference type="ARBA" id="ARBA00022723"/>
    </source>
</evidence>
<evidence type="ECO:0000313" key="5">
    <source>
        <dbReference type="Proteomes" id="UP000647241"/>
    </source>
</evidence>
<dbReference type="PROSITE" id="PS51819">
    <property type="entry name" value="VOC"/>
    <property type="match status" value="2"/>
</dbReference>
<evidence type="ECO:0000259" key="3">
    <source>
        <dbReference type="PROSITE" id="PS51819"/>
    </source>
</evidence>
<evidence type="ECO:0000313" key="4">
    <source>
        <dbReference type="EMBL" id="GGG65548.1"/>
    </source>
</evidence>
<keyword evidence="1" id="KW-0479">Metal-binding</keyword>
<dbReference type="InterPro" id="IPR004360">
    <property type="entry name" value="Glyas_Fos-R_dOase_dom"/>
</dbReference>
<dbReference type="GO" id="GO:0046491">
    <property type="term" value="P:L-methylmalonyl-CoA metabolic process"/>
    <property type="evidence" value="ECO:0007669"/>
    <property type="project" value="TreeGrafter"/>
</dbReference>
<feature type="domain" description="VOC" evidence="3">
    <location>
        <begin position="25"/>
        <end position="143"/>
    </location>
</feature>
<dbReference type="InterPro" id="IPR029068">
    <property type="entry name" value="Glyas_Bleomycin-R_OHBP_Dase"/>
</dbReference>
<gene>
    <name evidence="4" type="ORF">GCM10011585_04060</name>
</gene>
<feature type="signal peptide" evidence="2">
    <location>
        <begin position="1"/>
        <end position="17"/>
    </location>
</feature>
<dbReference type="InterPro" id="IPR051785">
    <property type="entry name" value="MMCE/EMCE_epimerase"/>
</dbReference>
<comment type="caution">
    <text evidence="4">The sequence shown here is derived from an EMBL/GenBank/DDBJ whole genome shotgun (WGS) entry which is preliminary data.</text>
</comment>
<dbReference type="InterPro" id="IPR037523">
    <property type="entry name" value="VOC_core"/>
</dbReference>
<reference evidence="4" key="2">
    <citation type="submission" date="2020-09" db="EMBL/GenBank/DDBJ databases">
        <authorList>
            <person name="Sun Q."/>
            <person name="Zhou Y."/>
        </authorList>
    </citation>
    <scope>NUCLEOTIDE SEQUENCE</scope>
    <source>
        <strain evidence="4">CGMCC 1.12997</strain>
    </source>
</reference>
<organism evidence="4 5">
    <name type="scientific">Edaphobacter dinghuensis</name>
    <dbReference type="NCBI Taxonomy" id="1560005"/>
    <lineage>
        <taxon>Bacteria</taxon>
        <taxon>Pseudomonadati</taxon>
        <taxon>Acidobacteriota</taxon>
        <taxon>Terriglobia</taxon>
        <taxon>Terriglobales</taxon>
        <taxon>Acidobacteriaceae</taxon>
        <taxon>Edaphobacter</taxon>
    </lineage>
</organism>
<dbReference type="Gene3D" id="3.10.180.10">
    <property type="entry name" value="2,3-Dihydroxybiphenyl 1,2-Dioxygenase, domain 1"/>
    <property type="match status" value="2"/>
</dbReference>
<evidence type="ECO:0000256" key="2">
    <source>
        <dbReference type="SAM" id="SignalP"/>
    </source>
</evidence>